<organism evidence="8 9">
    <name type="scientific">Dillenia turbinata</name>
    <dbReference type="NCBI Taxonomy" id="194707"/>
    <lineage>
        <taxon>Eukaryota</taxon>
        <taxon>Viridiplantae</taxon>
        <taxon>Streptophyta</taxon>
        <taxon>Embryophyta</taxon>
        <taxon>Tracheophyta</taxon>
        <taxon>Spermatophyta</taxon>
        <taxon>Magnoliopsida</taxon>
        <taxon>eudicotyledons</taxon>
        <taxon>Gunneridae</taxon>
        <taxon>Pentapetalae</taxon>
        <taxon>Dilleniales</taxon>
        <taxon>Dilleniaceae</taxon>
        <taxon>Dillenia</taxon>
    </lineage>
</organism>
<keyword evidence="6" id="KW-0472">Membrane</keyword>
<protein>
    <submittedName>
        <fullName evidence="8">Zinc finger, RING-type, eukaryotic</fullName>
    </submittedName>
</protein>
<dbReference type="GO" id="GO:0005516">
    <property type="term" value="F:calmodulin binding"/>
    <property type="evidence" value="ECO:0007669"/>
    <property type="project" value="InterPro"/>
</dbReference>
<evidence type="ECO:0000256" key="4">
    <source>
        <dbReference type="PROSITE-ProRule" id="PRU00175"/>
    </source>
</evidence>
<dbReference type="PANTHER" id="PTHR46616:SF9">
    <property type="entry name" value="UBIQUITIN-PROTEIN LIGASE"/>
    <property type="match status" value="1"/>
</dbReference>
<evidence type="ECO:0000313" key="8">
    <source>
        <dbReference type="EMBL" id="KAK6925064.1"/>
    </source>
</evidence>
<evidence type="ECO:0000313" key="9">
    <source>
        <dbReference type="Proteomes" id="UP001370490"/>
    </source>
</evidence>
<evidence type="ECO:0000256" key="3">
    <source>
        <dbReference type="ARBA" id="ARBA00022833"/>
    </source>
</evidence>
<comment type="caution">
    <text evidence="8">The sequence shown here is derived from an EMBL/GenBank/DDBJ whole genome shotgun (WGS) entry which is preliminary data.</text>
</comment>
<keyword evidence="6" id="KW-1133">Transmembrane helix</keyword>
<feature type="region of interest" description="Disordered" evidence="5">
    <location>
        <begin position="651"/>
        <end position="751"/>
    </location>
</feature>
<dbReference type="Pfam" id="PF13445">
    <property type="entry name" value="zf-RING_UBOX"/>
    <property type="match status" value="1"/>
</dbReference>
<feature type="domain" description="RING-type" evidence="7">
    <location>
        <begin position="112"/>
        <end position="167"/>
    </location>
</feature>
<sequence length="909" mass="100228">MHPYSLAKWGKCRRNLVLLAESNAVNVKHRNGTAFFCTAVALHVKHKLSIHELRAAVSRQCWNFLLACFVSKPLAGLVGSRKGSLKKTDEGPVESLDNEFSSKAYCREGLECPICGDFFNIVENIPYVLWCGHTLCKNCVLGMHRAIIKFPALSIRLPFLISCPWCNSLSLRLMYHGNLKFPCKNFFLLWMVESINYNGIKSGFCGDHLPLWSLKRNLVIGNQVSNINHTPATSNLATQHLDSNSSIGHCISNYFNALKLCSSLPSAAILALYMLITVLFALPSLLVLKPLHGDFNCYTLLDIHWVNNLTTLPVSVVKILIHGMPSQAASLLLQMVSFSNQPTIGDWHELIDNAFDLTNAAALCFYNILCRLKLLGCNSISRWSCFTFIPDISTMAEDTNVIDIPVIEEVIECPDIGIRRYTTGRIDLMNGPPKVLSRYLKPSSASCHDLCKYGRHHSLNGKTPKSRIKGVTIGPIRGQSLAKTVASPAGKQKPPKKRFPDLKMEIPPVPVVIKIEIPSTPKDCTVVYVPENEPDVSKLKFVKNRQSSLPPLRSSSAKENNDTKTTSARKSGTNAKTKASGMGGKKNLAPRTVSQPRGPPLHRAASMKPKSSKDSGGVTSLKSKMNIRKDEAEQAENEIVEEKTLYVIEPESKIGNTEPTADLISPSSEKKIQPVEKGTRPSPPPSQSKKKSLRHGSNGNYISKLPSSEGNKSLRLTRNGVQIRKKSSSSPLSNSAVSSPALSKKGQQCADPDSMLIKTISSMESKTANQKQKLKAEGKDRPQRVGPDGKDLTQKMLSFRRGKVVDPQIESHSPRRLKFMQARVLSDNQNKGDPKKRTCTRKELIDGQLNNTKTGNVKVVLRHQAAPRKTTSKSLLNNVIEETASRLVETKKSKVKALVGAFESVISLQ</sequence>
<keyword evidence="6" id="KW-0812">Transmembrane</keyword>
<reference evidence="8 9" key="1">
    <citation type="submission" date="2023-12" db="EMBL/GenBank/DDBJ databases">
        <title>A high-quality genome assembly for Dillenia turbinata (Dilleniales).</title>
        <authorList>
            <person name="Chanderbali A."/>
        </authorList>
    </citation>
    <scope>NUCLEOTIDE SEQUENCE [LARGE SCALE GENOMIC DNA]</scope>
    <source>
        <strain evidence="8">LSX21</strain>
        <tissue evidence="8">Leaf</tissue>
    </source>
</reference>
<feature type="compositionally biased region" description="Low complexity" evidence="5">
    <location>
        <begin position="728"/>
        <end position="743"/>
    </location>
</feature>
<dbReference type="PROSITE" id="PS50089">
    <property type="entry name" value="ZF_RING_2"/>
    <property type="match status" value="1"/>
</dbReference>
<dbReference type="GO" id="GO:0008270">
    <property type="term" value="F:zinc ion binding"/>
    <property type="evidence" value="ECO:0007669"/>
    <property type="project" value="UniProtKB-KW"/>
</dbReference>
<keyword evidence="3" id="KW-0862">Zinc</keyword>
<dbReference type="InterPro" id="IPR001841">
    <property type="entry name" value="Znf_RING"/>
</dbReference>
<dbReference type="EMBL" id="JBAMMX010000016">
    <property type="protein sequence ID" value="KAK6925064.1"/>
    <property type="molecule type" value="Genomic_DNA"/>
</dbReference>
<dbReference type="InterPro" id="IPR013083">
    <property type="entry name" value="Znf_RING/FYVE/PHD"/>
</dbReference>
<dbReference type="SMART" id="SM01054">
    <property type="entry name" value="CaM_binding"/>
    <property type="match status" value="1"/>
</dbReference>
<dbReference type="InterPro" id="IPR017907">
    <property type="entry name" value="Znf_RING_CS"/>
</dbReference>
<accession>A0AAN8Z3H2</accession>
<dbReference type="Pfam" id="PF07839">
    <property type="entry name" value="CaM_binding"/>
    <property type="match status" value="1"/>
</dbReference>
<dbReference type="AlphaFoldDB" id="A0AAN8Z3H2"/>
<dbReference type="PROSITE" id="PS00518">
    <property type="entry name" value="ZF_RING_1"/>
    <property type="match status" value="1"/>
</dbReference>
<evidence type="ECO:0000256" key="6">
    <source>
        <dbReference type="SAM" id="Phobius"/>
    </source>
</evidence>
<keyword evidence="2 4" id="KW-0863">Zinc-finger</keyword>
<feature type="transmembrane region" description="Helical" evidence="6">
    <location>
        <begin position="267"/>
        <end position="288"/>
    </location>
</feature>
<dbReference type="InterPro" id="IPR027370">
    <property type="entry name" value="Znf-RING_euk"/>
</dbReference>
<evidence type="ECO:0000259" key="7">
    <source>
        <dbReference type="PROSITE" id="PS50089"/>
    </source>
</evidence>
<evidence type="ECO:0000256" key="2">
    <source>
        <dbReference type="ARBA" id="ARBA00022771"/>
    </source>
</evidence>
<dbReference type="PANTHER" id="PTHR46616">
    <property type="entry name" value="UBIQUITIN-PROTEIN LIGASE"/>
    <property type="match status" value="1"/>
</dbReference>
<evidence type="ECO:0000256" key="5">
    <source>
        <dbReference type="SAM" id="MobiDB-lite"/>
    </source>
</evidence>
<feature type="compositionally biased region" description="Low complexity" evidence="5">
    <location>
        <begin position="545"/>
        <end position="555"/>
    </location>
</feature>
<dbReference type="Gene3D" id="3.30.40.10">
    <property type="entry name" value="Zinc/RING finger domain, C3HC4 (zinc finger)"/>
    <property type="match status" value="1"/>
</dbReference>
<feature type="compositionally biased region" description="Polar residues" evidence="5">
    <location>
        <begin position="695"/>
        <end position="720"/>
    </location>
</feature>
<dbReference type="SUPFAM" id="SSF57850">
    <property type="entry name" value="RING/U-box"/>
    <property type="match status" value="1"/>
</dbReference>
<dbReference type="InterPro" id="IPR012417">
    <property type="entry name" value="CaM-bd_dom_pln"/>
</dbReference>
<keyword evidence="1" id="KW-0479">Metal-binding</keyword>
<gene>
    <name evidence="8" type="ORF">RJ641_009390</name>
</gene>
<feature type="compositionally biased region" description="Basic and acidic residues" evidence="5">
    <location>
        <begin position="774"/>
        <end position="792"/>
    </location>
</feature>
<keyword evidence="9" id="KW-1185">Reference proteome</keyword>
<feature type="compositionally biased region" description="Basic and acidic residues" evidence="5">
    <location>
        <begin position="668"/>
        <end position="679"/>
    </location>
</feature>
<evidence type="ECO:0000256" key="1">
    <source>
        <dbReference type="ARBA" id="ARBA00022723"/>
    </source>
</evidence>
<feature type="region of interest" description="Disordered" evidence="5">
    <location>
        <begin position="764"/>
        <end position="792"/>
    </location>
</feature>
<dbReference type="Proteomes" id="UP001370490">
    <property type="component" value="Unassembled WGS sequence"/>
</dbReference>
<proteinExistence type="predicted"/>
<feature type="region of interest" description="Disordered" evidence="5">
    <location>
        <begin position="539"/>
        <end position="636"/>
    </location>
</feature>
<feature type="compositionally biased region" description="Polar residues" evidence="5">
    <location>
        <begin position="563"/>
        <end position="577"/>
    </location>
</feature>
<name>A0AAN8Z3H2_9MAGN</name>